<dbReference type="Proteomes" id="UP000179448">
    <property type="component" value="Unassembled WGS sequence"/>
</dbReference>
<evidence type="ECO:0000313" key="2">
    <source>
        <dbReference type="Proteomes" id="UP000179448"/>
    </source>
</evidence>
<gene>
    <name evidence="1" type="ORF">A2997_02570</name>
</gene>
<dbReference type="STRING" id="1801766.A2997_02570"/>
<reference evidence="1 2" key="1">
    <citation type="journal article" date="2016" name="Nat. Commun.">
        <title>Thousands of microbial genomes shed light on interconnected biogeochemical processes in an aquifer system.</title>
        <authorList>
            <person name="Anantharaman K."/>
            <person name="Brown C.T."/>
            <person name="Hug L.A."/>
            <person name="Sharon I."/>
            <person name="Castelle C.J."/>
            <person name="Probst A.J."/>
            <person name="Thomas B.C."/>
            <person name="Singh A."/>
            <person name="Wilkins M.J."/>
            <person name="Karaoz U."/>
            <person name="Brodie E.L."/>
            <person name="Williams K.H."/>
            <person name="Hubbard S.S."/>
            <person name="Banfield J.F."/>
        </authorList>
    </citation>
    <scope>NUCLEOTIDE SEQUENCE [LARGE SCALE GENOMIC DNA]</scope>
</reference>
<name>A0A1F6WN62_9BACT</name>
<dbReference type="AlphaFoldDB" id="A0A1F6WN62"/>
<dbReference type="PANTHER" id="PTHR32432:SF3">
    <property type="entry name" value="ETHANOLAMINE UTILIZATION PROTEIN EUTJ"/>
    <property type="match status" value="1"/>
</dbReference>
<proteinExistence type="predicted"/>
<dbReference type="PANTHER" id="PTHR32432">
    <property type="entry name" value="CELL DIVISION PROTEIN FTSA-RELATED"/>
    <property type="match status" value="1"/>
</dbReference>
<dbReference type="InterPro" id="IPR043129">
    <property type="entry name" value="ATPase_NBD"/>
</dbReference>
<dbReference type="SUPFAM" id="SSF53067">
    <property type="entry name" value="Actin-like ATPase domain"/>
    <property type="match status" value="2"/>
</dbReference>
<dbReference type="CDD" id="cd24049">
    <property type="entry name" value="ASKHA_NBD_PilM"/>
    <property type="match status" value="1"/>
</dbReference>
<accession>A0A1F6WN62</accession>
<evidence type="ECO:0008006" key="3">
    <source>
        <dbReference type="Google" id="ProtNLM"/>
    </source>
</evidence>
<dbReference type="InterPro" id="IPR005883">
    <property type="entry name" value="PilM"/>
</dbReference>
<organism evidence="1 2">
    <name type="scientific">Candidatus Nomurabacteria bacterium RIFCSPLOWO2_01_FULL_36_10b</name>
    <dbReference type="NCBI Taxonomy" id="1801766"/>
    <lineage>
        <taxon>Bacteria</taxon>
        <taxon>Candidatus Nomuraibacteriota</taxon>
    </lineage>
</organism>
<evidence type="ECO:0000313" key="1">
    <source>
        <dbReference type="EMBL" id="OGI83352.1"/>
    </source>
</evidence>
<sequence>MFDFFKKFVSGAKSAGLSNVFGGKHNSIVGVDIGSSSIKVVEMKKEHGKIVLTTYGEIALGPYQSKPVGSSGSLDPDITANALIDLLKEAHTTTRDAVVAIQSSASLIFMISLPASAEKKLDEVIPNEARKYIPVPLSEVTLNWIQIPAHITQSLQRSDDSFDKGKLESDRIQVLVVALRNDVVGSYKNVIAQASLSAHQYEIEMFSAVRSSIHNELSPVMIIDFGASQTRCVVVCYGMIFKYNAFNRGGTSITDNIARSISVSFEKAEELKRNEGLVGKNHPDVAHISQTMLSSLAIEIQTTMLDFQKEYNKAIDKIVMIGGGARMEGLSDYIQQTLGVPTSVGDPFGKTEHPEFLNQVLSNVGPEFSIAAGSALYQLE</sequence>
<protein>
    <recommendedName>
        <fullName evidence="3">SHS2 domain-containing protein</fullName>
    </recommendedName>
</protein>
<dbReference type="Gene3D" id="3.30.1490.300">
    <property type="match status" value="1"/>
</dbReference>
<dbReference type="Pfam" id="PF11104">
    <property type="entry name" value="PilM_2"/>
    <property type="match status" value="1"/>
</dbReference>
<comment type="caution">
    <text evidence="1">The sequence shown here is derived from an EMBL/GenBank/DDBJ whole genome shotgun (WGS) entry which is preliminary data.</text>
</comment>
<dbReference type="NCBIfam" id="TIGR01175">
    <property type="entry name" value="pilM"/>
    <property type="match status" value="1"/>
</dbReference>
<dbReference type="PIRSF" id="PIRSF019169">
    <property type="entry name" value="PilM"/>
    <property type="match status" value="1"/>
</dbReference>
<dbReference type="EMBL" id="MFUQ01000019">
    <property type="protein sequence ID" value="OGI83352.1"/>
    <property type="molecule type" value="Genomic_DNA"/>
</dbReference>
<dbReference type="Gene3D" id="3.30.420.40">
    <property type="match status" value="2"/>
</dbReference>
<dbReference type="InterPro" id="IPR050696">
    <property type="entry name" value="FtsA/MreB"/>
</dbReference>